<feature type="region of interest" description="Disordered" evidence="2">
    <location>
        <begin position="2300"/>
        <end position="2320"/>
    </location>
</feature>
<dbReference type="GeneID" id="54351109"/>
<feature type="region of interest" description="Disordered" evidence="2">
    <location>
        <begin position="2159"/>
        <end position="2198"/>
    </location>
</feature>
<feature type="compositionally biased region" description="Basic and acidic residues" evidence="2">
    <location>
        <begin position="1"/>
        <end position="16"/>
    </location>
</feature>
<keyword evidence="4" id="KW-1185">Reference proteome</keyword>
<evidence type="ECO:0000313" key="4">
    <source>
        <dbReference type="Proteomes" id="UP000800082"/>
    </source>
</evidence>
<dbReference type="RefSeq" id="XP_033446055.1">
    <property type="nucleotide sequence ID" value="XM_033593441.1"/>
</dbReference>
<protein>
    <recommendedName>
        <fullName evidence="5">Chromosome segregation ATPase family protein</fullName>
    </recommendedName>
</protein>
<name>A0A6A5RE92_9PLEO</name>
<feature type="coiled-coil region" evidence="1">
    <location>
        <begin position="1871"/>
        <end position="2005"/>
    </location>
</feature>
<feature type="region of interest" description="Disordered" evidence="2">
    <location>
        <begin position="2227"/>
        <end position="2283"/>
    </location>
</feature>
<accession>A0A6A5RE92</accession>
<sequence>MSAMEREHSQDRELVRHHGSSFSSLDRTIPMWDSADPDRAPPPLPMNPGSPTLTTRPNTSAAIMRAAKALEEKARESLPTSSYTVNPMPGRSPERSLVKGNQHKRMQSLQPGSVRDLRSYLDTHKSPDRSPERPRTRDGSRGRELEKDYFARDGDARFGHFGTPSPSSAYDLTHTPTTRPTHRAILGENTPPSATMKALQTMTIPPHILDPPLQNITNSSTPTPISAAAAAQPLDSISTQLLSITNIVSSLQKDMSQLSRRSKDNATDLISLKEATNSRDEDIRQSLKDLLSTMGEKQKAAAAAAAAMEEARSAPLNLHDPHMTPTKQFTFPRMSSPGAWADERMGSPNPYSVEGAASVAMLEKIIREMVTKDGQERLIANLQVIVDKANGDTAKKVSELVEFVKSGSAASNLAPPGSASFQASPGSGALTRTLSEGYSQNLSSPKAADFVSDEMLKYLRKIKDSAAENGCVTMAAKTLVQELRGEVLGMGRELARKIEEAEHAKAGQPEQATQEINAIIQEGLDDLKEHMDKVMRERRRQSMSSVVTRGTVDNNEVYDVVKHALAERGLDDYSAQGAPLDKEAIVAAVREAYDSVEMKPNVEIQQFGLERDEILQCLRQGLQDYSGSGAVSREEISDIVQESLQQLRLPPPVNEANEMREEILMAVRDSLEELKPSLAPQQPRTDGLTRDVLLDAIKEALSTHEFGPQEVEIPQEALFDAVKAGLEASQPDVDANNEVVVQRIQALVESMHSEFKAYSAANGRDTEQVLDALRDGLDKLGAELQGHFDKAPDATQHDAIIDGFRAELDKLREDVQGYVAEGPRGDQEWSRGDMVTFIKTELENLHEGLSAKLIPASGGDKAELLAALQAGFDEMNSQVALRGEDADSNEDINEALKHEFDQLKEVLLGDTAGHKNDILEKLEAGFDGLQVGLREATSTSAPSDDVLAVIKDEFEHLRETLGASIVKSGGADKDDIVDAVRELMDGLRAASDTTSKEGVTILQADLEALKESLSGALVPASDNSKAEILDALKVTLEEMKTCSKSAGVNEELLEAFRGELEQIRQSDGLTRQHGRADTEEVLEAVRLGLDDLRSHLEKKLDGPQDGSSSGEIVDALHDGLEGLRADLTKLNSKPVDMTVSYEILDTLKDGIAALREDVALLKGNAAAPATAREVEVEVEVEAIPTGNEMVLAEAPSDGPAGDREIVDEPAIAKMTEKVEETTSREIVPDSTQRNDVDKMEFILSQIHAKVEAMDANIQKPAPAAEAAAVPGVVMKDDLVSVEGMLKDLQAAVLILQERDAPAPVLEGIAKKEDTDAIETLVANTKAKIEELVFPDPATAVTKENLEDVELVVRTTSEALGALAKKFEEEGATKTDVTVVQVIADDIKTALDEMKAAKPDDEENPKATKADVDAVSLLVDDLKAKLDDLKIPDPEEIPSKADMEQLTGLIHEFRDSHEKMKDTYEEDILKTANNFDDRRKEAENVVETITEVKTALDTMKGEILTNFNEGGSIQGLKTSLTTLEATIGANNVTADVKELMETLTREFERAHGSIEGLQNDHAEKSALHLEKHDEIKGAIVADFTEKLEDKFNTLMAKYDDAQLLADEQARVMKEKAEEQEKILETTKTMADELRLTIDTLGATIAGMNERFEEHQTKMGTDSATAFEKLDGSLEKIDGAVAKFEELKGEDKSEHSHTRDELKNIEKIFVGLQDEITEHNPKFMMALREIEALVKAHYDHAQKSKEEADEHTRAINEEAKARSEEIQNHFANLPKLLPAPAPEPEKYDDAPIQEKLDKLLAIEPTATYDDAIVQEKLNKLIGHADDASKAAGQLERLDEIHAQVKMTAVEVSDFVAKQTQLTLEGNESKEREAEELALLVERRSAQKEQLEADLENLKTEKGAYREQLHAELEDLRAEKEHVLQELKEEKARVMAELKEEKDRTMQELKEEKDSLLAIVASLQAERENLANQRVRLTGEVSSLHTALEIRREELHMMDAKADALERRILNGIMDHSRALMIAKGSTSPSKLKKRMSVEGEAERALPPNATAKAVNMALKSRPAIRRGAPNSTADRRIFSLSQISGNAAPAAKPHLAPIPASSNSGLKRAHSVKTNPRKSSWSGRPSAVVANKENAPLIEEAEPDAENQAPGSVAPSIVAEDVQSEAGTERRYSVASDSQYTESHAAGEMPGDDGRSNYGSEYTYGSGSYMTGSDLDRRTSYGSTIARSIVPTESAIEGASESESESEDDDEGTAKLNASEISGVTGSEVSDVTASEVSEMPMPTESAIDRAVAAVAEEMKENPKNFVPTDSGLGTEPPTAALDHGTLVDADYFRRAAEEESVMGSTVG</sequence>
<dbReference type="Proteomes" id="UP000800082">
    <property type="component" value="Unassembled WGS sequence"/>
</dbReference>
<dbReference type="PANTHER" id="PTHR23159:SF60">
    <property type="entry name" value="SPINDLE ASSEMBLY ABNORMAL PROTEIN 4"/>
    <property type="match status" value="1"/>
</dbReference>
<feature type="compositionally biased region" description="Polar residues" evidence="2">
    <location>
        <begin position="49"/>
        <end position="61"/>
    </location>
</feature>
<feature type="compositionally biased region" description="Polar residues" evidence="2">
    <location>
        <begin position="2257"/>
        <end position="2274"/>
    </location>
</feature>
<evidence type="ECO:0000313" key="3">
    <source>
        <dbReference type="EMBL" id="KAF1925803.1"/>
    </source>
</evidence>
<evidence type="ECO:0000256" key="1">
    <source>
        <dbReference type="SAM" id="Coils"/>
    </source>
</evidence>
<evidence type="ECO:0008006" key="5">
    <source>
        <dbReference type="Google" id="ProtNLM"/>
    </source>
</evidence>
<reference evidence="3" key="1">
    <citation type="journal article" date="2020" name="Stud. Mycol.">
        <title>101 Dothideomycetes genomes: a test case for predicting lifestyles and emergence of pathogens.</title>
        <authorList>
            <person name="Haridas S."/>
            <person name="Albert R."/>
            <person name="Binder M."/>
            <person name="Bloem J."/>
            <person name="Labutti K."/>
            <person name="Salamov A."/>
            <person name="Andreopoulos B."/>
            <person name="Baker S."/>
            <person name="Barry K."/>
            <person name="Bills G."/>
            <person name="Bluhm B."/>
            <person name="Cannon C."/>
            <person name="Castanera R."/>
            <person name="Culley D."/>
            <person name="Daum C."/>
            <person name="Ezra D."/>
            <person name="Gonzalez J."/>
            <person name="Henrissat B."/>
            <person name="Kuo A."/>
            <person name="Liang C."/>
            <person name="Lipzen A."/>
            <person name="Lutzoni F."/>
            <person name="Magnuson J."/>
            <person name="Mondo S."/>
            <person name="Nolan M."/>
            <person name="Ohm R."/>
            <person name="Pangilinan J."/>
            <person name="Park H.-J."/>
            <person name="Ramirez L."/>
            <person name="Alfaro M."/>
            <person name="Sun H."/>
            <person name="Tritt A."/>
            <person name="Yoshinaga Y."/>
            <person name="Zwiers L.-H."/>
            <person name="Turgeon B."/>
            <person name="Goodwin S."/>
            <person name="Spatafora J."/>
            <person name="Crous P."/>
            <person name="Grigoriev I."/>
        </authorList>
    </citation>
    <scope>NUCLEOTIDE SEQUENCE</scope>
    <source>
        <strain evidence="3">CBS 183.55</strain>
    </source>
</reference>
<dbReference type="EMBL" id="ML978981">
    <property type="protein sequence ID" value="KAF1925803.1"/>
    <property type="molecule type" value="Genomic_DNA"/>
</dbReference>
<feature type="region of interest" description="Disordered" evidence="2">
    <location>
        <begin position="1"/>
        <end position="191"/>
    </location>
</feature>
<feature type="region of interest" description="Disordered" evidence="2">
    <location>
        <begin position="2087"/>
        <end position="2126"/>
    </location>
</feature>
<keyword evidence="1" id="KW-0175">Coiled coil</keyword>
<proteinExistence type="predicted"/>
<feature type="compositionally biased region" description="Acidic residues" evidence="2">
    <location>
        <begin position="2238"/>
        <end position="2249"/>
    </location>
</feature>
<evidence type="ECO:0000256" key="2">
    <source>
        <dbReference type="SAM" id="MobiDB-lite"/>
    </source>
</evidence>
<gene>
    <name evidence="3" type="ORF">M421DRAFT_423365</name>
</gene>
<dbReference type="OrthoDB" id="5423371at2759"/>
<feature type="compositionally biased region" description="Polar residues" evidence="2">
    <location>
        <begin position="2110"/>
        <end position="2121"/>
    </location>
</feature>
<dbReference type="PANTHER" id="PTHR23159">
    <property type="entry name" value="CENTROSOMAL PROTEIN 2"/>
    <property type="match status" value="1"/>
</dbReference>
<feature type="compositionally biased region" description="Basic and acidic residues" evidence="2">
    <location>
        <begin position="115"/>
        <end position="158"/>
    </location>
</feature>
<organism evidence="3 4">
    <name type="scientific">Didymella exigua CBS 183.55</name>
    <dbReference type="NCBI Taxonomy" id="1150837"/>
    <lineage>
        <taxon>Eukaryota</taxon>
        <taxon>Fungi</taxon>
        <taxon>Dikarya</taxon>
        <taxon>Ascomycota</taxon>
        <taxon>Pezizomycotina</taxon>
        <taxon>Dothideomycetes</taxon>
        <taxon>Pleosporomycetidae</taxon>
        <taxon>Pleosporales</taxon>
        <taxon>Pleosporineae</taxon>
        <taxon>Didymellaceae</taxon>
        <taxon>Didymella</taxon>
    </lineage>
</organism>